<dbReference type="Proteomes" id="UP000288805">
    <property type="component" value="Unassembled WGS sequence"/>
</dbReference>
<dbReference type="EMBL" id="QGNW01000128">
    <property type="protein sequence ID" value="RVW93561.1"/>
    <property type="molecule type" value="Genomic_DNA"/>
</dbReference>
<evidence type="ECO:0000313" key="1">
    <source>
        <dbReference type="EMBL" id="RVW93561.1"/>
    </source>
</evidence>
<gene>
    <name evidence="1" type="ORF">CK203_028920</name>
</gene>
<dbReference type="OrthoDB" id="5857966at2759"/>
<name>A0A438IA29_VITVI</name>
<reference evidence="1 2" key="1">
    <citation type="journal article" date="2018" name="PLoS Genet.">
        <title>Population sequencing reveals clonal diversity and ancestral inbreeding in the grapevine cultivar Chardonnay.</title>
        <authorList>
            <person name="Roach M.J."/>
            <person name="Johnson D.L."/>
            <person name="Bohlmann J."/>
            <person name="van Vuuren H.J."/>
            <person name="Jones S.J."/>
            <person name="Pretorius I.S."/>
            <person name="Schmidt S.A."/>
            <person name="Borneman A.R."/>
        </authorList>
    </citation>
    <scope>NUCLEOTIDE SEQUENCE [LARGE SCALE GENOMIC DNA]</scope>
    <source>
        <strain evidence="2">cv. Chardonnay</strain>
        <tissue evidence="1">Leaf</tissue>
    </source>
</reference>
<dbReference type="AlphaFoldDB" id="A0A438IA29"/>
<sequence>MPTLHGLRLLVILHLDSDPLQVKRIYSFLLSGLQMEVNRCQEDQKLSLPPMDTLFSMEAKRYGRQRLGLGVGTYCAVAIFEDLRFVNGTGSCWRKRLPLSNGRLDQNAVARSALIKISKSSELTSGRGKQNKAILILYKSCAPLFFFTSVVAIL</sequence>
<accession>A0A438IA29</accession>
<comment type="caution">
    <text evidence="1">The sequence shown here is derived from an EMBL/GenBank/DDBJ whole genome shotgun (WGS) entry which is preliminary data.</text>
</comment>
<organism evidence="1 2">
    <name type="scientific">Vitis vinifera</name>
    <name type="common">Grape</name>
    <dbReference type="NCBI Taxonomy" id="29760"/>
    <lineage>
        <taxon>Eukaryota</taxon>
        <taxon>Viridiplantae</taxon>
        <taxon>Streptophyta</taxon>
        <taxon>Embryophyta</taxon>
        <taxon>Tracheophyta</taxon>
        <taxon>Spermatophyta</taxon>
        <taxon>Magnoliopsida</taxon>
        <taxon>eudicotyledons</taxon>
        <taxon>Gunneridae</taxon>
        <taxon>Pentapetalae</taxon>
        <taxon>rosids</taxon>
        <taxon>Vitales</taxon>
        <taxon>Vitaceae</taxon>
        <taxon>Viteae</taxon>
        <taxon>Vitis</taxon>
    </lineage>
</organism>
<protein>
    <submittedName>
        <fullName evidence="1">Uncharacterized protein</fullName>
    </submittedName>
</protein>
<evidence type="ECO:0000313" key="2">
    <source>
        <dbReference type="Proteomes" id="UP000288805"/>
    </source>
</evidence>
<proteinExistence type="predicted"/>